<dbReference type="EMBL" id="LAZR01017916">
    <property type="protein sequence ID" value="KKL98467.1"/>
    <property type="molecule type" value="Genomic_DNA"/>
</dbReference>
<accession>A0A0F9JHI3</accession>
<evidence type="ECO:0000313" key="1">
    <source>
        <dbReference type="EMBL" id="KKL98467.1"/>
    </source>
</evidence>
<proteinExistence type="predicted"/>
<gene>
    <name evidence="1" type="ORF">LCGC14_1824130</name>
</gene>
<dbReference type="AlphaFoldDB" id="A0A0F9JHI3"/>
<sequence>MLGRNNLRTLGDYEYLQLIKSNKGFANQYRVTASYSDLDFLNTILSPEELKTRIASIKYKYT</sequence>
<comment type="caution">
    <text evidence="1">The sequence shown here is derived from an EMBL/GenBank/DDBJ whole genome shotgun (WGS) entry which is preliminary data.</text>
</comment>
<organism evidence="1">
    <name type="scientific">marine sediment metagenome</name>
    <dbReference type="NCBI Taxonomy" id="412755"/>
    <lineage>
        <taxon>unclassified sequences</taxon>
        <taxon>metagenomes</taxon>
        <taxon>ecological metagenomes</taxon>
    </lineage>
</organism>
<protein>
    <submittedName>
        <fullName evidence="1">Uncharacterized protein</fullName>
    </submittedName>
</protein>
<reference evidence="1" key="1">
    <citation type="journal article" date="2015" name="Nature">
        <title>Complex archaea that bridge the gap between prokaryotes and eukaryotes.</title>
        <authorList>
            <person name="Spang A."/>
            <person name="Saw J.H."/>
            <person name="Jorgensen S.L."/>
            <person name="Zaremba-Niedzwiedzka K."/>
            <person name="Martijn J."/>
            <person name="Lind A.E."/>
            <person name="van Eijk R."/>
            <person name="Schleper C."/>
            <person name="Guy L."/>
            <person name="Ettema T.J."/>
        </authorList>
    </citation>
    <scope>NUCLEOTIDE SEQUENCE</scope>
</reference>
<name>A0A0F9JHI3_9ZZZZ</name>